<evidence type="ECO:0000313" key="6">
    <source>
        <dbReference type="EMBL" id="TWT37098.1"/>
    </source>
</evidence>
<dbReference type="InterPro" id="IPR055372">
    <property type="entry name" value="CBM96"/>
</dbReference>
<dbReference type="PROSITE" id="PS51766">
    <property type="entry name" value="DOCKERIN"/>
    <property type="match status" value="1"/>
</dbReference>
<dbReference type="SUPFAM" id="SSF63446">
    <property type="entry name" value="Type I dockerin domain"/>
    <property type="match status" value="1"/>
</dbReference>
<keyword evidence="2" id="KW-0964">Secreted</keyword>
<dbReference type="InterPro" id="IPR013783">
    <property type="entry name" value="Ig-like_fold"/>
</dbReference>
<evidence type="ECO:0000256" key="3">
    <source>
        <dbReference type="ARBA" id="ARBA00022729"/>
    </source>
</evidence>
<feature type="region of interest" description="Disordered" evidence="4">
    <location>
        <begin position="984"/>
        <end position="1010"/>
    </location>
</feature>
<dbReference type="GO" id="GO:0102210">
    <property type="term" value="F:rhamnogalacturonan endolyase activity"/>
    <property type="evidence" value="ECO:0007669"/>
    <property type="project" value="UniProtKB-EC"/>
</dbReference>
<dbReference type="PANTHER" id="PTHR43118">
    <property type="entry name" value="RHAMNOGALACTURONAN LYASE (EUROFUNG)"/>
    <property type="match status" value="1"/>
</dbReference>
<dbReference type="PANTHER" id="PTHR43118:SF1">
    <property type="entry name" value="RHAMNOGALACTURONAN LYASE (EUROFUNG)"/>
    <property type="match status" value="1"/>
</dbReference>
<keyword evidence="3" id="KW-0732">Signal</keyword>
<evidence type="ECO:0000259" key="5">
    <source>
        <dbReference type="PROSITE" id="PS51766"/>
    </source>
</evidence>
<protein>
    <submittedName>
        <fullName evidence="6">Rhamnogalacturonan endolyase YesW</fullName>
        <ecNumber evidence="6">4.2.2.23</ecNumber>
    </submittedName>
</protein>
<comment type="caution">
    <text evidence="6">The sequence shown here is derived from an EMBL/GenBank/DDBJ whole genome shotgun (WGS) entry which is preliminary data.</text>
</comment>
<dbReference type="InterPro" id="IPR049366">
    <property type="entry name" value="RGL11_C"/>
</dbReference>
<dbReference type="InterPro" id="IPR036439">
    <property type="entry name" value="Dockerin_dom_sf"/>
</dbReference>
<keyword evidence="6" id="KW-0456">Lyase</keyword>
<comment type="subcellular location">
    <subcellularLocation>
        <location evidence="1">Secreted</location>
    </subcellularLocation>
</comment>
<dbReference type="CDD" id="cd10318">
    <property type="entry name" value="RGL11"/>
    <property type="match status" value="1"/>
</dbReference>
<dbReference type="Pfam" id="PF21348">
    <property type="entry name" value="RGL11_C"/>
    <property type="match status" value="1"/>
</dbReference>
<gene>
    <name evidence="6" type="primary">yesW_1</name>
    <name evidence="6" type="ORF">KOR34_20450</name>
</gene>
<dbReference type="InterPro" id="IPR041624">
    <property type="entry name" value="RGI_lyase"/>
</dbReference>
<dbReference type="GO" id="GO:0005576">
    <property type="term" value="C:extracellular region"/>
    <property type="evidence" value="ECO:0007669"/>
    <property type="project" value="UniProtKB-SubCell"/>
</dbReference>
<dbReference type="Proteomes" id="UP000316714">
    <property type="component" value="Unassembled WGS sequence"/>
</dbReference>
<evidence type="ECO:0000256" key="2">
    <source>
        <dbReference type="ARBA" id="ARBA00022525"/>
    </source>
</evidence>
<dbReference type="NCBIfam" id="NF033679">
    <property type="entry name" value="DNRLRE_dom"/>
    <property type="match status" value="1"/>
</dbReference>
<proteinExistence type="predicted"/>
<dbReference type="PROSITE" id="PS00018">
    <property type="entry name" value="EF_HAND_1"/>
    <property type="match status" value="1"/>
</dbReference>
<evidence type="ECO:0000256" key="1">
    <source>
        <dbReference type="ARBA" id="ARBA00004613"/>
    </source>
</evidence>
<dbReference type="InterPro" id="IPR034641">
    <property type="entry name" value="RGL11"/>
</dbReference>
<dbReference type="EC" id="4.2.2.23" evidence="6"/>
<sequence>MINHRARRLRIERLEERRVLSVTTLTSNADTYTRAGANAGAAEVLDVLANSSTGDYAAYVRFDLSGLSLDSLTAATLRLYKTGASRNDTIVTDRFDVYGLTARAGNTPQDWSEATLAEGNPGGEYAGGALDLTRLFNLDQESGAGVFESVVNADGAAQEVTGPDLVAFLQSRAADGGLATFVTHVDTDAVRGWGYTSREATDEALRPQLVLEFEDDPIDDPYPEDPVVLPRQAEKLDRGLVALRRSSGEVYLGWRLLGDDPADVAFNVYRATRAGGVKLNAFPLTQTTDFVDASANLATSNAYYVRPVVDGVELPASKTYLVPANAEIEQHLTIPLQIPDPVTTSDGVTHYYTANDASVGDLDGDGDYEVIVKWNGEPADLFELSANMYVDAYDLDGALLWRIDVGPNLKTIASSLQFIVYDFDGDGRAEVAMNTSDGTVSGTGEVLGDPDADWRNPDGWVTTGPEFLTVFDGLTGGVLATTPLQPARGDVTDWGDSYGHRSTTHKYTVAYLDGQRPSLVTGRGIYHGQAGRSKTELVAWDWRNSQLTDRWTFTATEGTGRDTNPEYVGQGNQAVSVADVDGDGFDEVVWGAMVVDHDGAGLYSTGRGHGDALHVADMDPDNPGLEIFEPHENPGEYGDAGGDYRDAMTGQLLYGIPATGDVGRGVAFDIDPNYPGFEFWASINDSVNGTPTIYNVQQGAIYPAPANIQYNFAVWWDADPLRELLDGTTISKWRYDWASPGRQNLVSFANSGINSTAGLSSNNGTKATPALSADILGDWREEVIWRRSDNSALEIWSTTIAASMRVPTLMHDSQYRQQVATQNIYYNQPPHPSYFLGAGMDTPPTPPLFFGGELEGDYNHDGAVDAADYTVWRDTLGSTDDLSADGDHSGVVDQPDLALWRRNYGATATQAPVAAPAFQPAERNPREAPLSETADAAFALFSRANQPDASATLDGRSDQPAERPPAPILSEPQQLLLHNQRELMSSKDEPQVDASVVLPGGDDPSMQNQQRPLRRLTVVWPRVL</sequence>
<dbReference type="InterPro" id="IPR018247">
    <property type="entry name" value="EF_Hand_1_Ca_BS"/>
</dbReference>
<dbReference type="InterPro" id="IPR016134">
    <property type="entry name" value="Dockerin_dom"/>
</dbReference>
<feature type="region of interest" description="Disordered" evidence="4">
    <location>
        <begin position="948"/>
        <end position="972"/>
    </location>
</feature>
<reference evidence="6 7" key="1">
    <citation type="submission" date="2019-02" db="EMBL/GenBank/DDBJ databases">
        <title>Deep-cultivation of Planctomycetes and their phenomic and genomic characterization uncovers novel biology.</title>
        <authorList>
            <person name="Wiegand S."/>
            <person name="Jogler M."/>
            <person name="Boedeker C."/>
            <person name="Pinto D."/>
            <person name="Vollmers J."/>
            <person name="Rivas-Marin E."/>
            <person name="Kohn T."/>
            <person name="Peeters S.H."/>
            <person name="Heuer A."/>
            <person name="Rast P."/>
            <person name="Oberbeckmann S."/>
            <person name="Bunk B."/>
            <person name="Jeske O."/>
            <person name="Meyerdierks A."/>
            <person name="Storesund J.E."/>
            <person name="Kallscheuer N."/>
            <person name="Luecker S."/>
            <person name="Lage O.M."/>
            <person name="Pohl T."/>
            <person name="Merkel B.J."/>
            <person name="Hornburger P."/>
            <person name="Mueller R.-W."/>
            <person name="Bruemmer F."/>
            <person name="Labrenz M."/>
            <person name="Spormann A.M."/>
            <person name="Op Den Camp H."/>
            <person name="Overmann J."/>
            <person name="Amann R."/>
            <person name="Jetten M.S.M."/>
            <person name="Mascher T."/>
            <person name="Medema M.H."/>
            <person name="Devos D.P."/>
            <person name="Kaster A.-K."/>
            <person name="Ovreas L."/>
            <person name="Rohde M."/>
            <person name="Galperin M.Y."/>
            <person name="Jogler C."/>
        </authorList>
    </citation>
    <scope>NUCLEOTIDE SEQUENCE [LARGE SCALE GENOMIC DNA]</scope>
    <source>
        <strain evidence="6 7">KOR34</strain>
    </source>
</reference>
<dbReference type="OrthoDB" id="222158at2"/>
<name>A0A5C5VEN7_9BACT</name>
<dbReference type="SUPFAM" id="SSF69318">
    <property type="entry name" value="Integrin alpha N-terminal domain"/>
    <property type="match status" value="1"/>
</dbReference>
<dbReference type="Gene3D" id="1.10.1330.10">
    <property type="entry name" value="Dockerin domain"/>
    <property type="match status" value="1"/>
</dbReference>
<dbReference type="GO" id="GO:0000272">
    <property type="term" value="P:polysaccharide catabolic process"/>
    <property type="evidence" value="ECO:0007669"/>
    <property type="project" value="InterPro"/>
</dbReference>
<dbReference type="Pfam" id="PF18370">
    <property type="entry name" value="RGI_lyase"/>
    <property type="match status" value="1"/>
</dbReference>
<organism evidence="6 7">
    <name type="scientific">Posidoniimonas corsicana</name>
    <dbReference type="NCBI Taxonomy" id="1938618"/>
    <lineage>
        <taxon>Bacteria</taxon>
        <taxon>Pseudomonadati</taxon>
        <taxon>Planctomycetota</taxon>
        <taxon>Planctomycetia</taxon>
        <taxon>Pirellulales</taxon>
        <taxon>Lacipirellulaceae</taxon>
        <taxon>Posidoniimonas</taxon>
    </lineage>
</organism>
<dbReference type="EMBL" id="SIHJ01000001">
    <property type="protein sequence ID" value="TWT37098.1"/>
    <property type="molecule type" value="Genomic_DNA"/>
</dbReference>
<dbReference type="Gene3D" id="2.60.40.10">
    <property type="entry name" value="Immunoglobulins"/>
    <property type="match status" value="1"/>
</dbReference>
<dbReference type="AlphaFoldDB" id="A0A5C5VEN7"/>
<keyword evidence="7" id="KW-1185">Reference proteome</keyword>
<dbReference type="RefSeq" id="WP_146564456.1">
    <property type="nucleotide sequence ID" value="NZ_SIHJ01000001.1"/>
</dbReference>
<dbReference type="InterPro" id="IPR028994">
    <property type="entry name" value="Integrin_alpha_N"/>
</dbReference>
<evidence type="ECO:0000256" key="4">
    <source>
        <dbReference type="SAM" id="MobiDB-lite"/>
    </source>
</evidence>
<feature type="domain" description="Dockerin" evidence="5">
    <location>
        <begin position="851"/>
        <end position="913"/>
    </location>
</feature>
<evidence type="ECO:0000313" key="7">
    <source>
        <dbReference type="Proteomes" id="UP000316714"/>
    </source>
</evidence>
<dbReference type="Pfam" id="PF24517">
    <property type="entry name" value="CBM96"/>
    <property type="match status" value="1"/>
</dbReference>
<accession>A0A5C5VEN7</accession>